<feature type="domain" description="RimM N-terminal" evidence="6">
    <location>
        <begin position="8"/>
        <end position="85"/>
    </location>
</feature>
<dbReference type="InterPro" id="IPR011033">
    <property type="entry name" value="PRC_barrel-like_sf"/>
</dbReference>
<dbReference type="Pfam" id="PF24986">
    <property type="entry name" value="PRC_RimM"/>
    <property type="match status" value="1"/>
</dbReference>
<sequence length="174" mass="18549">MPSDLVLVAKFGAAHGIKGEVRLKSYTQDPTAILGYSPLTTRDGRTFTLETVRPAGEVLVARVTELRDRNAAEAVTNLDLLVPRERLAGPMDEDEFLHSDLIGLTAVTTAGETIGTVTAVFDFGAGDIIDVARRGRKAVMIPFTKAVVPSVDIAGGKLVVDPPPGLLEDEEEPQ</sequence>
<dbReference type="SUPFAM" id="SSF50346">
    <property type="entry name" value="PRC-barrel domain"/>
    <property type="match status" value="1"/>
</dbReference>
<dbReference type="InterPro" id="IPR009000">
    <property type="entry name" value="Transl_B-barrel_sf"/>
</dbReference>
<dbReference type="KEGG" id="pstg:E8M01_09365"/>
<comment type="subunit">
    <text evidence="5">Binds ribosomal protein uS19.</text>
</comment>
<dbReference type="EMBL" id="CP039690">
    <property type="protein sequence ID" value="QCI64421.1"/>
    <property type="molecule type" value="Genomic_DNA"/>
</dbReference>
<gene>
    <name evidence="5 8" type="primary">rimM</name>
    <name evidence="8" type="ORF">E8M01_09365</name>
</gene>
<keyword evidence="9" id="KW-1185">Reference proteome</keyword>
<evidence type="ECO:0000256" key="5">
    <source>
        <dbReference type="HAMAP-Rule" id="MF_00014"/>
    </source>
</evidence>
<dbReference type="Gene3D" id="2.30.30.240">
    <property type="entry name" value="PRC-barrel domain"/>
    <property type="match status" value="1"/>
</dbReference>
<keyword evidence="1 5" id="KW-0963">Cytoplasm</keyword>
<evidence type="ECO:0000313" key="9">
    <source>
        <dbReference type="Proteomes" id="UP000298781"/>
    </source>
</evidence>
<evidence type="ECO:0000256" key="3">
    <source>
        <dbReference type="ARBA" id="ARBA00022552"/>
    </source>
</evidence>
<dbReference type="SUPFAM" id="SSF50447">
    <property type="entry name" value="Translation proteins"/>
    <property type="match status" value="1"/>
</dbReference>
<dbReference type="InterPro" id="IPR036976">
    <property type="entry name" value="RimM_N_sf"/>
</dbReference>
<protein>
    <recommendedName>
        <fullName evidence="5">Ribosome maturation factor RimM</fullName>
    </recommendedName>
</protein>
<dbReference type="Proteomes" id="UP000298781">
    <property type="component" value="Chromosome"/>
</dbReference>
<dbReference type="PANTHER" id="PTHR33692:SF1">
    <property type="entry name" value="RIBOSOME MATURATION FACTOR RIMM"/>
    <property type="match status" value="1"/>
</dbReference>
<dbReference type="NCBIfam" id="TIGR02273">
    <property type="entry name" value="16S_RimM"/>
    <property type="match status" value="1"/>
</dbReference>
<evidence type="ECO:0000256" key="2">
    <source>
        <dbReference type="ARBA" id="ARBA00022517"/>
    </source>
</evidence>
<dbReference type="InterPro" id="IPR011961">
    <property type="entry name" value="RimM"/>
</dbReference>
<dbReference type="InterPro" id="IPR056792">
    <property type="entry name" value="PRC_RimM"/>
</dbReference>
<keyword evidence="3 5" id="KW-0698">rRNA processing</keyword>
<dbReference type="RefSeq" id="WP_136959875.1">
    <property type="nucleotide sequence ID" value="NZ_CP039690.1"/>
</dbReference>
<keyword evidence="2 5" id="KW-0690">Ribosome biogenesis</keyword>
<dbReference type="GO" id="GO:0043022">
    <property type="term" value="F:ribosome binding"/>
    <property type="evidence" value="ECO:0007669"/>
    <property type="project" value="InterPro"/>
</dbReference>
<dbReference type="InterPro" id="IPR002676">
    <property type="entry name" value="RimM_N"/>
</dbReference>
<evidence type="ECO:0000256" key="4">
    <source>
        <dbReference type="ARBA" id="ARBA00023186"/>
    </source>
</evidence>
<dbReference type="PANTHER" id="PTHR33692">
    <property type="entry name" value="RIBOSOME MATURATION FACTOR RIMM"/>
    <property type="match status" value="1"/>
</dbReference>
<comment type="similarity">
    <text evidence="5">Belongs to the RimM family.</text>
</comment>
<dbReference type="Gene3D" id="2.40.30.60">
    <property type="entry name" value="RimM"/>
    <property type="match status" value="1"/>
</dbReference>
<evidence type="ECO:0000256" key="1">
    <source>
        <dbReference type="ARBA" id="ARBA00022490"/>
    </source>
</evidence>
<dbReference type="HAMAP" id="MF_00014">
    <property type="entry name" value="Ribosome_mat_RimM"/>
    <property type="match status" value="1"/>
</dbReference>
<dbReference type="GO" id="GO:0005840">
    <property type="term" value="C:ribosome"/>
    <property type="evidence" value="ECO:0007669"/>
    <property type="project" value="InterPro"/>
</dbReference>
<proteinExistence type="inferred from homology"/>
<keyword evidence="4 5" id="KW-0143">Chaperone</keyword>
<comment type="function">
    <text evidence="5">An accessory protein needed during the final step in the assembly of 30S ribosomal subunit, possibly for assembly of the head region. Essential for efficient processing of 16S rRNA. May be needed both before and after RbfA during the maturation of 16S rRNA. It has affinity for free ribosomal 30S subunits but not for 70S ribosomes.</text>
</comment>
<feature type="domain" description="Ribosome maturation factor RimM PRC barrel" evidence="7">
    <location>
        <begin position="99"/>
        <end position="166"/>
    </location>
</feature>
<dbReference type="Pfam" id="PF01782">
    <property type="entry name" value="RimM"/>
    <property type="match status" value="1"/>
</dbReference>
<dbReference type="OrthoDB" id="9788191at2"/>
<organism evidence="8 9">
    <name type="scientific">Phreatobacter stygius</name>
    <dbReference type="NCBI Taxonomy" id="1940610"/>
    <lineage>
        <taxon>Bacteria</taxon>
        <taxon>Pseudomonadati</taxon>
        <taxon>Pseudomonadota</taxon>
        <taxon>Alphaproteobacteria</taxon>
        <taxon>Hyphomicrobiales</taxon>
        <taxon>Phreatobacteraceae</taxon>
        <taxon>Phreatobacter</taxon>
    </lineage>
</organism>
<dbReference type="GO" id="GO:0006364">
    <property type="term" value="P:rRNA processing"/>
    <property type="evidence" value="ECO:0007669"/>
    <property type="project" value="UniProtKB-UniRule"/>
</dbReference>
<accession>A0A4D7AWN1</accession>
<dbReference type="GO" id="GO:0042274">
    <property type="term" value="P:ribosomal small subunit biogenesis"/>
    <property type="evidence" value="ECO:0007669"/>
    <property type="project" value="UniProtKB-UniRule"/>
</dbReference>
<dbReference type="AlphaFoldDB" id="A0A4D7AWN1"/>
<name>A0A4D7AWN1_9HYPH</name>
<comment type="subcellular location">
    <subcellularLocation>
        <location evidence="5">Cytoplasm</location>
    </subcellularLocation>
</comment>
<comment type="domain">
    <text evidence="5">The PRC barrel domain binds ribosomal protein uS19.</text>
</comment>
<dbReference type="GO" id="GO:0005737">
    <property type="term" value="C:cytoplasm"/>
    <property type="evidence" value="ECO:0007669"/>
    <property type="project" value="UniProtKB-SubCell"/>
</dbReference>
<evidence type="ECO:0000259" key="7">
    <source>
        <dbReference type="Pfam" id="PF24986"/>
    </source>
</evidence>
<reference evidence="8 9" key="1">
    <citation type="submission" date="2019-04" db="EMBL/GenBank/DDBJ databases">
        <title>Phreatobacter aquaticus sp. nov.</title>
        <authorList>
            <person name="Choi A."/>
        </authorList>
    </citation>
    <scope>NUCLEOTIDE SEQUENCE [LARGE SCALE GENOMIC DNA]</scope>
    <source>
        <strain evidence="8 9">KCTC 52518</strain>
    </source>
</reference>
<evidence type="ECO:0000259" key="6">
    <source>
        <dbReference type="Pfam" id="PF01782"/>
    </source>
</evidence>
<evidence type="ECO:0000313" key="8">
    <source>
        <dbReference type="EMBL" id="QCI64421.1"/>
    </source>
</evidence>